<dbReference type="AlphaFoldDB" id="A0A7W5FKE3"/>
<organism evidence="4 5">
    <name type="scientific">Paenibacillus phyllosphaerae</name>
    <dbReference type="NCBI Taxonomy" id="274593"/>
    <lineage>
        <taxon>Bacteria</taxon>
        <taxon>Bacillati</taxon>
        <taxon>Bacillota</taxon>
        <taxon>Bacilli</taxon>
        <taxon>Bacillales</taxon>
        <taxon>Paenibacillaceae</taxon>
        <taxon>Paenibacillus</taxon>
    </lineage>
</organism>
<dbReference type="GO" id="GO:0032259">
    <property type="term" value="P:methylation"/>
    <property type="evidence" value="ECO:0007669"/>
    <property type="project" value="UniProtKB-KW"/>
</dbReference>
<dbReference type="EMBL" id="JACHXK010000001">
    <property type="protein sequence ID" value="MBB3108070.1"/>
    <property type="molecule type" value="Genomic_DNA"/>
</dbReference>
<dbReference type="GO" id="GO:0016279">
    <property type="term" value="F:protein-lysine N-methyltransferase activity"/>
    <property type="evidence" value="ECO:0007669"/>
    <property type="project" value="InterPro"/>
</dbReference>
<reference evidence="4 5" key="1">
    <citation type="submission" date="2020-08" db="EMBL/GenBank/DDBJ databases">
        <title>Genomic Encyclopedia of Type Strains, Phase III (KMG-III): the genomes of soil and plant-associated and newly described type strains.</title>
        <authorList>
            <person name="Whitman W."/>
        </authorList>
    </citation>
    <scope>NUCLEOTIDE SEQUENCE [LARGE SCALE GENOMIC DNA]</scope>
    <source>
        <strain evidence="4 5">CECT 5862</strain>
    </source>
</reference>
<proteinExistence type="predicted"/>
<dbReference type="Gene3D" id="3.40.50.150">
    <property type="entry name" value="Vaccinia Virus protein VP39"/>
    <property type="match status" value="1"/>
</dbReference>
<dbReference type="PANTHER" id="PTHR13610">
    <property type="entry name" value="METHYLTRANSFERASE DOMAIN-CONTAINING PROTEIN"/>
    <property type="match status" value="1"/>
</dbReference>
<dbReference type="Proteomes" id="UP000570361">
    <property type="component" value="Unassembled WGS sequence"/>
</dbReference>
<evidence type="ECO:0000256" key="3">
    <source>
        <dbReference type="ARBA" id="ARBA00022691"/>
    </source>
</evidence>
<comment type="caution">
    <text evidence="4">The sequence shown here is derived from an EMBL/GenBank/DDBJ whole genome shotgun (WGS) entry which is preliminary data.</text>
</comment>
<evidence type="ECO:0000256" key="1">
    <source>
        <dbReference type="ARBA" id="ARBA00022603"/>
    </source>
</evidence>
<accession>A0A7W5FKE3</accession>
<evidence type="ECO:0008006" key="6">
    <source>
        <dbReference type="Google" id="ProtNLM"/>
    </source>
</evidence>
<protein>
    <recommendedName>
        <fullName evidence="6">SAM-dependent methyltransferase</fullName>
    </recommendedName>
</protein>
<gene>
    <name evidence="4" type="ORF">FHS18_000098</name>
</gene>
<dbReference type="InterPro" id="IPR029063">
    <property type="entry name" value="SAM-dependent_MTases_sf"/>
</dbReference>
<dbReference type="RefSeq" id="WP_246427383.1">
    <property type="nucleotide sequence ID" value="NZ_JACHXK010000001.1"/>
</dbReference>
<dbReference type="PANTHER" id="PTHR13610:SF11">
    <property type="entry name" value="METHYLTRANSFERASE DOMAIN-CONTAINING PROTEIN"/>
    <property type="match status" value="1"/>
</dbReference>
<evidence type="ECO:0000313" key="4">
    <source>
        <dbReference type="EMBL" id="MBB3108070.1"/>
    </source>
</evidence>
<name>A0A7W5FKE3_9BACL</name>
<keyword evidence="1" id="KW-0489">Methyltransferase</keyword>
<dbReference type="SUPFAM" id="SSF53335">
    <property type="entry name" value="S-adenosyl-L-methionine-dependent methyltransferases"/>
    <property type="match status" value="1"/>
</dbReference>
<sequence>MASVIMISIIYASIRNGISPMPASAPVRRVVVQELSRYPEAQTIVDAGSGWGTLCQAIYARYREKRIIGIENSLIPLLVARLLARGRIFYVRKSLYVYDYKEADLVICYLYPGAMRRLNEIFRDQLAFGSRVMSICFAMPGWEAERVLTCSDMYRTKIYIYRKN</sequence>
<keyword evidence="2" id="KW-0808">Transferase</keyword>
<keyword evidence="5" id="KW-1185">Reference proteome</keyword>
<evidence type="ECO:0000313" key="5">
    <source>
        <dbReference type="Proteomes" id="UP000570361"/>
    </source>
</evidence>
<evidence type="ECO:0000256" key="2">
    <source>
        <dbReference type="ARBA" id="ARBA00022679"/>
    </source>
</evidence>
<keyword evidence="3" id="KW-0949">S-adenosyl-L-methionine</keyword>
<dbReference type="InterPro" id="IPR026170">
    <property type="entry name" value="FAM173A/B"/>
</dbReference>